<organism evidence="8 9">
    <name type="scientific">Sphingobacterium anhuiense</name>
    <dbReference type="NCBI Taxonomy" id="493780"/>
    <lineage>
        <taxon>Bacteria</taxon>
        <taxon>Pseudomonadati</taxon>
        <taxon>Bacteroidota</taxon>
        <taxon>Sphingobacteriia</taxon>
        <taxon>Sphingobacteriales</taxon>
        <taxon>Sphingobacteriaceae</taxon>
        <taxon>Sphingobacterium</taxon>
    </lineage>
</organism>
<proteinExistence type="inferred from homology"/>
<dbReference type="Pfam" id="PF07980">
    <property type="entry name" value="SusD_RagB"/>
    <property type="match status" value="1"/>
</dbReference>
<dbReference type="SUPFAM" id="SSF48452">
    <property type="entry name" value="TPR-like"/>
    <property type="match status" value="1"/>
</dbReference>
<protein>
    <submittedName>
        <fullName evidence="8">RagB/SusD family nutrient uptake outer membrane protein</fullName>
    </submittedName>
</protein>
<dbReference type="Proteomes" id="UP001597509">
    <property type="component" value="Unassembled WGS sequence"/>
</dbReference>
<dbReference type="InterPro" id="IPR011990">
    <property type="entry name" value="TPR-like_helical_dom_sf"/>
</dbReference>
<evidence type="ECO:0000313" key="9">
    <source>
        <dbReference type="Proteomes" id="UP001597509"/>
    </source>
</evidence>
<evidence type="ECO:0000256" key="5">
    <source>
        <dbReference type="ARBA" id="ARBA00023237"/>
    </source>
</evidence>
<name>A0ABW5YZ36_9SPHI</name>
<accession>A0ABW5YZ36</accession>
<evidence type="ECO:0000256" key="3">
    <source>
        <dbReference type="ARBA" id="ARBA00022729"/>
    </source>
</evidence>
<comment type="subcellular location">
    <subcellularLocation>
        <location evidence="1">Cell outer membrane</location>
    </subcellularLocation>
</comment>
<reference evidence="9" key="1">
    <citation type="journal article" date="2019" name="Int. J. Syst. Evol. Microbiol.">
        <title>The Global Catalogue of Microorganisms (GCM) 10K type strain sequencing project: providing services to taxonomists for standard genome sequencing and annotation.</title>
        <authorList>
            <consortium name="The Broad Institute Genomics Platform"/>
            <consortium name="The Broad Institute Genome Sequencing Center for Infectious Disease"/>
            <person name="Wu L."/>
            <person name="Ma J."/>
        </authorList>
    </citation>
    <scope>NUCLEOTIDE SEQUENCE [LARGE SCALE GENOMIC DNA]</scope>
    <source>
        <strain evidence="9">KCTC 22209</strain>
    </source>
</reference>
<keyword evidence="5" id="KW-0998">Cell outer membrane</keyword>
<evidence type="ECO:0000256" key="4">
    <source>
        <dbReference type="ARBA" id="ARBA00023136"/>
    </source>
</evidence>
<feature type="domain" description="RagB/SusD" evidence="6">
    <location>
        <begin position="313"/>
        <end position="603"/>
    </location>
</feature>
<dbReference type="Gene3D" id="1.25.40.390">
    <property type="match status" value="1"/>
</dbReference>
<gene>
    <name evidence="8" type="ORF">ACFS6I_17270</name>
</gene>
<keyword evidence="9" id="KW-1185">Reference proteome</keyword>
<keyword evidence="4" id="KW-0472">Membrane</keyword>
<dbReference type="InterPro" id="IPR012944">
    <property type="entry name" value="SusD_RagB_dom"/>
</dbReference>
<evidence type="ECO:0000259" key="6">
    <source>
        <dbReference type="Pfam" id="PF07980"/>
    </source>
</evidence>
<keyword evidence="3" id="KW-0732">Signal</keyword>
<evidence type="ECO:0000256" key="2">
    <source>
        <dbReference type="ARBA" id="ARBA00006275"/>
    </source>
</evidence>
<comment type="caution">
    <text evidence="8">The sequence shown here is derived from an EMBL/GenBank/DDBJ whole genome shotgun (WGS) entry which is preliminary data.</text>
</comment>
<dbReference type="RefSeq" id="WP_380922430.1">
    <property type="nucleotide sequence ID" value="NZ_JBHUPE010000007.1"/>
</dbReference>
<dbReference type="Pfam" id="PF14322">
    <property type="entry name" value="SusD-like_3"/>
    <property type="match status" value="1"/>
</dbReference>
<comment type="similarity">
    <text evidence="2">Belongs to the SusD family.</text>
</comment>
<evidence type="ECO:0000313" key="8">
    <source>
        <dbReference type="EMBL" id="MFD2905682.1"/>
    </source>
</evidence>
<evidence type="ECO:0000259" key="7">
    <source>
        <dbReference type="Pfam" id="PF14322"/>
    </source>
</evidence>
<sequence length="603" mass="67740">MKINKFSWMIIAALALTSFNGCKNYLDQVPDDVITVEDIFKSKTNTDKFLANIYSVIPNELVQRFTNSGNAGPWTAASDEAKYTWDFNYANNMISSVWSNTDGVVAGFWNSYYEGIRNASYFIQNIDNANPVEVTSVMKSTYKAEARALRALYYYYLVKTYGAVPLIGEEILDINAPLSDLKLARTPFDACIDYIVDELDEAYKELPYRPNNNEYGRITKGVVKAYKSEALLLKASPLYNGNADFASLKNPDGTALFSATEDKQKWQIAATASKEFIDEFVPTYYDLYQETNADPFVAAYLSCRNVMTIDWNKEWIFARSNSGNNAQYDRTPKHVGFPSAAQGGGALGATQAMVDAYFMKNGLAVTDSKSEYSEVGFVNYKAPYDVADRTTFKMYVNREPRFYVGITYSGSYWLNQANSSTPVISWFNYSGNSGRSQSTSDVTPTGYTVRKNVGTNGNNRGALLLRLANIYLNYAEALNESSPGNADILKYVNLIRKRAGVPGYGEGDVAIPAGQAAMREAIRKERQVELAFENVRYFDTRRWKIAENVSGGPVYGMNLNADGNDFFKRTVIETRIFKKRDYLFPIPNNEVLKNEKLIQNVGW</sequence>
<feature type="domain" description="SusD-like N-terminal" evidence="7">
    <location>
        <begin position="25"/>
        <end position="226"/>
    </location>
</feature>
<dbReference type="EMBL" id="JBHUPE010000007">
    <property type="protein sequence ID" value="MFD2905682.1"/>
    <property type="molecule type" value="Genomic_DNA"/>
</dbReference>
<dbReference type="InterPro" id="IPR033985">
    <property type="entry name" value="SusD-like_N"/>
</dbReference>
<evidence type="ECO:0000256" key="1">
    <source>
        <dbReference type="ARBA" id="ARBA00004442"/>
    </source>
</evidence>